<dbReference type="AlphaFoldDB" id="A0A9P7KVX4"/>
<evidence type="ECO:0000313" key="2">
    <source>
        <dbReference type="EMBL" id="KAG5660856.1"/>
    </source>
</evidence>
<keyword evidence="3" id="KW-1185">Reference proteome</keyword>
<evidence type="ECO:0000313" key="3">
    <source>
        <dbReference type="Proteomes" id="UP000782241"/>
    </source>
</evidence>
<proteinExistence type="predicted"/>
<dbReference type="InterPro" id="IPR000719">
    <property type="entry name" value="Prot_kinase_dom"/>
</dbReference>
<dbReference type="Gene3D" id="1.10.510.10">
    <property type="entry name" value="Transferase(Phosphotransferase) domain 1"/>
    <property type="match status" value="1"/>
</dbReference>
<dbReference type="GO" id="GO:0004672">
    <property type="term" value="F:protein kinase activity"/>
    <property type="evidence" value="ECO:0007669"/>
    <property type="project" value="InterPro"/>
</dbReference>
<dbReference type="PROSITE" id="PS50011">
    <property type="entry name" value="PROTEIN_KINASE_DOM"/>
    <property type="match status" value="1"/>
</dbReference>
<evidence type="ECO:0000259" key="1">
    <source>
        <dbReference type="PROSITE" id="PS50011"/>
    </source>
</evidence>
<accession>A0A9P7KVX4</accession>
<dbReference type="PANTHER" id="PTHR37542">
    <property type="entry name" value="HELO DOMAIN-CONTAINING PROTEIN-RELATED"/>
    <property type="match status" value="1"/>
</dbReference>
<name>A0A9P7KVX4_9HYPO</name>
<dbReference type="Proteomes" id="UP000782241">
    <property type="component" value="Unassembled WGS sequence"/>
</dbReference>
<gene>
    <name evidence="2" type="ORF">KAF25_002499</name>
</gene>
<reference evidence="2" key="1">
    <citation type="submission" date="2021-04" db="EMBL/GenBank/DDBJ databases">
        <title>Draft genome of Fusarium avenaceum strain F156N33, isolated from an atmospheric sample in Virginia.</title>
        <authorList>
            <person name="Yang S."/>
            <person name="Vinatzer B.A."/>
            <person name="Coleman J."/>
        </authorList>
    </citation>
    <scope>NUCLEOTIDE SEQUENCE</scope>
    <source>
        <strain evidence="2">F156N33</strain>
    </source>
</reference>
<organism evidence="2 3">
    <name type="scientific">Fusarium avenaceum</name>
    <dbReference type="NCBI Taxonomy" id="40199"/>
    <lineage>
        <taxon>Eukaryota</taxon>
        <taxon>Fungi</taxon>
        <taxon>Dikarya</taxon>
        <taxon>Ascomycota</taxon>
        <taxon>Pezizomycotina</taxon>
        <taxon>Sordariomycetes</taxon>
        <taxon>Hypocreomycetidae</taxon>
        <taxon>Hypocreales</taxon>
        <taxon>Nectriaceae</taxon>
        <taxon>Fusarium</taxon>
        <taxon>Fusarium tricinctum species complex</taxon>
    </lineage>
</organism>
<dbReference type="EMBL" id="JAGPUO010000008">
    <property type="protein sequence ID" value="KAG5660856.1"/>
    <property type="molecule type" value="Genomic_DNA"/>
</dbReference>
<feature type="domain" description="Protein kinase" evidence="1">
    <location>
        <begin position="423"/>
        <end position="726"/>
    </location>
</feature>
<protein>
    <recommendedName>
        <fullName evidence="1">Protein kinase domain-containing protein</fullName>
    </recommendedName>
</protein>
<sequence length="741" mass="82507">MADDEIAETFKTTIGADLQAPYSHVHVLMIAWADNDLEGVDKEIEDLRAIFEKEYNYNSVTFFPIPIRGSPWMRLNVEISSFIEEKSSLLNSLAIIYYAGHCGPDAHGNAEWAAFEQGGPTIPWHVTQQLLFSAPGDVLLILDCCQASLITRGTKDGHGRFELIAASAKGAKTPAPGRKSFTRGLIRLLQEHVTAGVSSETLASYLREDPKITETPVFHDFARKSPTKITLQRLFPTEAKGEFTQKPSGYLLFRAALSDDVTGLQIANWLKTAPPKNVTAVSIEAIVSRARSMQGVLKDGAFPSGSVFEQLSKHARDEIIRGIRGLNAVMATTAEYARDDVADKDERAIKKSIFEIQDLVSTVSTAVETPLLLDATVGGRSSVDLQDKAARLLDASDVDAAIQLREAILNDDPSSYSRELDRDKIHDSLRRSGTSRRFKLGTMDGQPVIMETYTYSTLTDANDEPQPQALQRIQKITGLLCHPKRKEFHILPCAGFFRDRRQKELGIVFRAPLSFAGDSKVLTLLQLYRLHRVVPLGHRMHLAWDLTTAVEHFHRVGWVHKSIRSDNIAFISVAAHSQTHASDMDSTSPLVDSFAVSNPLLFGFEYSRADDEATGLEEDHSVFNNLYRHPERWGQPAARFEKRHDVYSLGVMLLEIAIWKEASSILQSFLESKPLIASNAPKVLIRKCGKSLAHQVGIVFVQCIVTCLEFGDRTKAMSEYEAQRYFQQNVTEPMGRAVGRI</sequence>
<dbReference type="GO" id="GO:0005524">
    <property type="term" value="F:ATP binding"/>
    <property type="evidence" value="ECO:0007669"/>
    <property type="project" value="InterPro"/>
</dbReference>
<dbReference type="InterPro" id="IPR011009">
    <property type="entry name" value="Kinase-like_dom_sf"/>
</dbReference>
<comment type="caution">
    <text evidence="2">The sequence shown here is derived from an EMBL/GenBank/DDBJ whole genome shotgun (WGS) entry which is preliminary data.</text>
</comment>
<dbReference type="PANTHER" id="PTHR37542:SF3">
    <property type="entry name" value="PRION-INHIBITION AND PROPAGATION HELO DOMAIN-CONTAINING PROTEIN"/>
    <property type="match status" value="1"/>
</dbReference>
<dbReference type="SUPFAM" id="SSF56112">
    <property type="entry name" value="Protein kinase-like (PK-like)"/>
    <property type="match status" value="1"/>
</dbReference>